<dbReference type="PANTHER" id="PTHR19446">
    <property type="entry name" value="REVERSE TRANSCRIPTASES"/>
    <property type="match status" value="1"/>
</dbReference>
<dbReference type="Proteomes" id="UP001189429">
    <property type="component" value="Unassembled WGS sequence"/>
</dbReference>
<reference evidence="1" key="1">
    <citation type="submission" date="2023-10" db="EMBL/GenBank/DDBJ databases">
        <authorList>
            <person name="Chen Y."/>
            <person name="Shah S."/>
            <person name="Dougan E. K."/>
            <person name="Thang M."/>
            <person name="Chan C."/>
        </authorList>
    </citation>
    <scope>NUCLEOTIDE SEQUENCE [LARGE SCALE GENOMIC DNA]</scope>
</reference>
<evidence type="ECO:0000313" key="2">
    <source>
        <dbReference type="Proteomes" id="UP001189429"/>
    </source>
</evidence>
<name>A0ABN9RY66_9DINO</name>
<evidence type="ECO:0000313" key="1">
    <source>
        <dbReference type="EMBL" id="CAK0824122.1"/>
    </source>
</evidence>
<keyword evidence="2" id="KW-1185">Reference proteome</keyword>
<feature type="non-terminal residue" evidence="1">
    <location>
        <position position="1"/>
    </location>
</feature>
<protein>
    <recommendedName>
        <fullName evidence="3">Reverse transcriptase domain-containing protein</fullName>
    </recommendedName>
</protein>
<accession>A0ABN9RY66</accession>
<sequence length="961" mass="107400">FPCVRFASCRILTDSRYLVKHTKLRVLIGSKSPRHLVKHTKSPVDIHVNAELHPVESQWPTHYDKSCKQLSTIDRIFLGIDAHAMLSVSTILTTARDAMELSEAGISDHAPLVLQITAARHVPRDEQPIPTHLFNHRKYPEAYSLMLDHCALAGETAEGRWRAAKQCMKLAARRVRDEQLRTNFSLLVKDSTVETSHMGFKSAARAVWRQDAVLAGRLLDSCPAMAAHLQVTDGNVHIVDPDSFATNFDAIAERVHSLRRQAAEAAARTANVRDSAAWRRVERKAARHAQLWVPRRRRMILSGLRVDSAPCAAKDSQVAQHVVTDPAGMKMTVANYWGEIFAKPIATSSTSPEQKGFTAGRRFVDHIPFLDAERRREGLLPDAVTRRPMFLSFDFRQAFPSLFREVIEKVLPRFGVPLGFRNVIEALYSNCLAFSSFRAEGTSAELEPLFALMCGIMHGCPLSGTVWCLAMDAPIRALLAAIAEHGSLTACADDLGMLIKNAVALPSIDHTFVSIELAFNLQLALHKCVLVPLWEEITDDTLQNVKSFLAEEVPRWMGFRIDSSAKYLGTHLGPGVTDFGIWKAAAGKWWTRCWELARTGMATSLAARAYNINALPCLSYLAQFYFIVPAIWKVEFTSLHRLLRLPPSSMRKADILSLSAWCGSPSPIGLFPYTIAAMMRSAENTVRGWEAHLRHLHEAAVEHVPLTDVIKGNWSPPWWRTRRAIVQNYALISDAYGQLDIPRPTLDTIAVPIPSRFIQKAKSAMLLESKAAAAATPPRKPKPQATAAAVLRGSLYPEDLVPTFHRRLRRWGVECSLPVLRERWPPLRSKLTEVRPAWMWSWMRTAVNGWTTSRRMSAVIDARPCLFGCDKEDALEHYIHCPILWAMAAGDTGADAIGNGLELLGFGDEMYHSKRPIADCIYTVGLMCQCYHIQKYRMDVGLAVGADQRASVRLAALHRMQ</sequence>
<dbReference type="EMBL" id="CAUYUJ010008497">
    <property type="protein sequence ID" value="CAK0824122.1"/>
    <property type="molecule type" value="Genomic_DNA"/>
</dbReference>
<proteinExistence type="predicted"/>
<comment type="caution">
    <text evidence="1">The sequence shown here is derived from an EMBL/GenBank/DDBJ whole genome shotgun (WGS) entry which is preliminary data.</text>
</comment>
<feature type="non-terminal residue" evidence="1">
    <location>
        <position position="961"/>
    </location>
</feature>
<gene>
    <name evidence="1" type="ORF">PCOR1329_LOCUS24612</name>
</gene>
<organism evidence="1 2">
    <name type="scientific">Prorocentrum cordatum</name>
    <dbReference type="NCBI Taxonomy" id="2364126"/>
    <lineage>
        <taxon>Eukaryota</taxon>
        <taxon>Sar</taxon>
        <taxon>Alveolata</taxon>
        <taxon>Dinophyceae</taxon>
        <taxon>Prorocentrales</taxon>
        <taxon>Prorocentraceae</taxon>
        <taxon>Prorocentrum</taxon>
    </lineage>
</organism>
<evidence type="ECO:0008006" key="3">
    <source>
        <dbReference type="Google" id="ProtNLM"/>
    </source>
</evidence>